<protein>
    <submittedName>
        <fullName evidence="1">Uncharacterized protein</fullName>
    </submittedName>
</protein>
<gene>
    <name evidence="1" type="ORF">COS55_03170</name>
</gene>
<comment type="caution">
    <text evidence="1">The sequence shown here is derived from an EMBL/GenBank/DDBJ whole genome shotgun (WGS) entry which is preliminary data.</text>
</comment>
<evidence type="ECO:0000313" key="2">
    <source>
        <dbReference type="Proteomes" id="UP000230399"/>
    </source>
</evidence>
<evidence type="ECO:0000313" key="1">
    <source>
        <dbReference type="EMBL" id="PIV00684.1"/>
    </source>
</evidence>
<dbReference type="EMBL" id="PEVD01000046">
    <property type="protein sequence ID" value="PIV00684.1"/>
    <property type="molecule type" value="Genomic_DNA"/>
</dbReference>
<accession>A0A2M7BC52</accession>
<name>A0A2M7BC52_9BACT</name>
<dbReference type="AlphaFoldDB" id="A0A2M7BC52"/>
<reference evidence="2" key="1">
    <citation type="submission" date="2017-09" db="EMBL/GenBank/DDBJ databases">
        <title>Depth-based differentiation of microbial function through sediment-hosted aquifers and enrichment of novel symbionts in the deep terrestrial subsurface.</title>
        <authorList>
            <person name="Probst A.J."/>
            <person name="Ladd B."/>
            <person name="Jarett J.K."/>
            <person name="Geller-Mcgrath D.E."/>
            <person name="Sieber C.M.K."/>
            <person name="Emerson J.B."/>
            <person name="Anantharaman K."/>
            <person name="Thomas B.C."/>
            <person name="Malmstrom R."/>
            <person name="Stieglmeier M."/>
            <person name="Klingl A."/>
            <person name="Woyke T."/>
            <person name="Ryan C.M."/>
            <person name="Banfield J.F."/>
        </authorList>
    </citation>
    <scope>NUCLEOTIDE SEQUENCE [LARGE SCALE GENOMIC DNA]</scope>
</reference>
<sequence>MPVRFRPRAPTLSVLGDRFAVIRQLADGKCVSLIEMFGKKQNGLKTVFCFDPSQYPTLNYYISLAIIKYRINKQKILWKLQK</sequence>
<proteinExistence type="predicted"/>
<dbReference type="Proteomes" id="UP000230399">
    <property type="component" value="Unassembled WGS sequence"/>
</dbReference>
<organism evidence="1 2">
    <name type="scientific">Candidatus Shapirobacteria bacterium CG03_land_8_20_14_0_80_40_19</name>
    <dbReference type="NCBI Taxonomy" id="1974880"/>
    <lineage>
        <taxon>Bacteria</taxon>
        <taxon>Candidatus Shapironibacteriota</taxon>
    </lineage>
</organism>